<sequence>MWEELFQLYLVTSLLFHVIRNKKMEGWQWLYPPESFEFIGNDGVKIVTKDSTDYWQRTHYGFRNDNGHFLYKKIKGDFVISAETNFDSTTLYDQCGLYARLDEDNWVKTSTEYENEKVSHMGAVVTNLGYSDWSKREIDANIKRVFYQMKRIGNDFEIWVSLDGVEYKEIRVAHFHKEAPELMVGVYACSPKRGGFTCQITNIKITQ</sequence>
<name>A0A1J4KB89_9EUKA</name>
<protein>
    <recommendedName>
        <fullName evidence="3">DUF1349 domain-containing protein</fullName>
    </recommendedName>
</protein>
<dbReference type="Pfam" id="PF07081">
    <property type="entry name" value="DUF1349"/>
    <property type="match status" value="1"/>
</dbReference>
<accession>A0A1J4KB89</accession>
<gene>
    <name evidence="1" type="ORF">TRFO_22998</name>
</gene>
<dbReference type="RefSeq" id="XP_068361619.1">
    <property type="nucleotide sequence ID" value="XM_068502897.1"/>
</dbReference>
<dbReference type="InterPro" id="IPR015987">
    <property type="entry name" value="UCP022704"/>
</dbReference>
<dbReference type="VEuPathDB" id="TrichDB:TRFO_22998"/>
<organism evidence="1 2">
    <name type="scientific">Tritrichomonas foetus</name>
    <dbReference type="NCBI Taxonomy" id="1144522"/>
    <lineage>
        <taxon>Eukaryota</taxon>
        <taxon>Metamonada</taxon>
        <taxon>Parabasalia</taxon>
        <taxon>Tritrichomonadida</taxon>
        <taxon>Tritrichomonadidae</taxon>
        <taxon>Tritrichomonas</taxon>
    </lineage>
</organism>
<evidence type="ECO:0000313" key="2">
    <source>
        <dbReference type="Proteomes" id="UP000179807"/>
    </source>
</evidence>
<comment type="caution">
    <text evidence="1">The sequence shown here is derived from an EMBL/GenBank/DDBJ whole genome shotgun (WGS) entry which is preliminary data.</text>
</comment>
<dbReference type="Proteomes" id="UP000179807">
    <property type="component" value="Unassembled WGS sequence"/>
</dbReference>
<evidence type="ECO:0000313" key="1">
    <source>
        <dbReference type="EMBL" id="OHT08483.1"/>
    </source>
</evidence>
<reference evidence="1" key="1">
    <citation type="submission" date="2016-10" db="EMBL/GenBank/DDBJ databases">
        <authorList>
            <person name="Benchimol M."/>
            <person name="Almeida L.G."/>
            <person name="Vasconcelos A.T."/>
            <person name="Perreira-Neves A."/>
            <person name="Rosa I.A."/>
            <person name="Tasca T."/>
            <person name="Bogo M.R."/>
            <person name="de Souza W."/>
        </authorList>
    </citation>
    <scope>NUCLEOTIDE SEQUENCE [LARGE SCALE GENOMIC DNA]</scope>
    <source>
        <strain evidence="1">K</strain>
    </source>
</reference>
<proteinExistence type="predicted"/>
<dbReference type="PANTHER" id="PTHR35332">
    <property type="entry name" value="REGULATION OF ENOLASE PROTEIN 1"/>
    <property type="match status" value="1"/>
</dbReference>
<dbReference type="Gene3D" id="2.60.120.200">
    <property type="match status" value="1"/>
</dbReference>
<dbReference type="EMBL" id="MLAK01000666">
    <property type="protein sequence ID" value="OHT08483.1"/>
    <property type="molecule type" value="Genomic_DNA"/>
</dbReference>
<keyword evidence="2" id="KW-1185">Reference proteome</keyword>
<evidence type="ECO:0008006" key="3">
    <source>
        <dbReference type="Google" id="ProtNLM"/>
    </source>
</evidence>
<dbReference type="InterPro" id="IPR009784">
    <property type="entry name" value="DUF1349"/>
</dbReference>
<dbReference type="PANTHER" id="PTHR35332:SF2">
    <property type="entry name" value="REGULATION OF ENOLASE PROTEIN 1"/>
    <property type="match status" value="1"/>
</dbReference>
<dbReference type="OrthoDB" id="42525at2759"/>
<dbReference type="InterPro" id="IPR013320">
    <property type="entry name" value="ConA-like_dom_sf"/>
</dbReference>
<dbReference type="SUPFAM" id="SSF49899">
    <property type="entry name" value="Concanavalin A-like lectins/glucanases"/>
    <property type="match status" value="1"/>
</dbReference>
<dbReference type="GeneID" id="94837601"/>
<dbReference type="PIRSF" id="PIRSF022704">
    <property type="entry name" value="UCP022704"/>
    <property type="match status" value="1"/>
</dbReference>
<dbReference type="AlphaFoldDB" id="A0A1J4KB89"/>